<evidence type="ECO:0000313" key="2">
    <source>
        <dbReference type="Proteomes" id="UP000504633"/>
    </source>
</evidence>
<feature type="compositionally biased region" description="Polar residues" evidence="1">
    <location>
        <begin position="552"/>
        <end position="563"/>
    </location>
</feature>
<dbReference type="GeneID" id="111598626"/>
<gene>
    <name evidence="3" type="primary">LOC111598626</name>
</gene>
<feature type="region of interest" description="Disordered" evidence="1">
    <location>
        <begin position="679"/>
        <end position="721"/>
    </location>
</feature>
<sequence>MDKDRNKTTADKKASGPARRCKRPDTCIHLRSLRQQNINPSTQVLYRGPNFQAHRSDEDIFFDCLSTSDTDIPREGHKGKNFDNLTSQPSNQTNAKPIFTNPINISCKSTCSGQASNTSKYDDPEVVRAVLIRAENATQMLLRHFERNRGDSKCHCNATLEITARLLTDPKESTPKCLQGRPVTVQMPLKFDPCSGQMITTGPSRPVAKSGTSVCSKYTSKDCPALMYMQDEHRDPGSCHNQQIQTDQSYMKTKSQRATNQWQCTCYDMPSPLENAEDAPTLNSRLPKLNPCAAVANKPSQTNASYLYNHYMHSHCSNFLQDRPSQTNDLNKNLQNDFNAMDQIIYPTQQYICRIIDENDECECKDEPNQRDSASSTRDKSSNWRQILLPESRPQYQQTDKCGLSKSQPSFVSAIEPPSCKNATKDNALRYCSAISKSVCHLPCLCPPPPSADLQSLLLSKVESDCPVTSCHAMDVNTKAEGNPTDIPKPGATFSADEFNSVDFKDPQSCNCLDPNRSILPTNTGDAHIGADNFCLATSVAQPAPERVSIEPSKSPTVASQRSSKVEKLDMDKLSSIGRVGEQLSYAPDSQNAPIRYHSVSSDCNLNKMPKPDDLATTRPSKRMDINDMKTEQSKTPCDFNQLDNASTFQSAQQSFYQAAGKREKEITGYNSFKSGTSNLVNDDQNCPGESNLLGVPRSSQQRSSRTGDNREKAISGYNSFKSGTSNQVTGFCDLTDDQSCPCESNPMGIPTGSVNTIITYGKSFDLVANCNVPSAVANWQSPPPSECIADSIVDKMSTKGEKRGDKKPCPPPKAHSQYIKNEDYLEIDPTYSNVLPSEMINRSMQSDRYYNADTSYITTSIKGSKLCQDKEDNARIYENVAPSYHKSSMGYTDKTSSRSQSFMANVTCLCSSIDKMQLCPGREGPPFKRIEDTKVVPSCSVSQSADVVFQNRNEQFSDCYSSSEISLCFCARKSQAASDFKTIPSCGHKTQQSGDGIAGSKAQSTSVCLKCLGPSMSKILSARSKICSHNNLAEAKDSKSCITTSEHGKDTKKICTPFRSISCGKLQTSRFTVCSQKQKERSQQQQQEPPCRQGLDMQQDYNICYECISQDQGWSAPPCKQPNLIQQDLFCECVSEEQTRSVSCVQQLNQMKNKIASECASFQTRWTAPCTQQPSQVRQDVFCECASEEQTWTSPCEQYPDVYCECPSEKISNYRSCISEKCCPGLSNDHVVNIINLLNDVNDCRLERKAVIKQLFRELTQMLRQEEDELQDDKSWCYEECMAAVTAGRIPPCKSPRSKDKVERMQCLEQMEKYVEKCFPDKNKCMPKELKEIVVLQHDPTFDPCPMPCLMDTESSSRSPVCTCVTGTSYITPEPSSDKECDCKSEETKISNFGTCSCKTTTTTTSDRKSVSISIPIEEEVLSKLPEEQTDQEIALEEYSPLFPVQEELSSYISYGEESSKLIPHEESLKIEPFEEGVLPEEEYVCPEEYAERVCPEEEQGECVCPEEEQECACPEEVIGECVCPEEEQGDCVCPDEELVKEPVDLICKEEQSLKGQEECVCKEEQSMKDQGDCVCHEEPLLDGQVECDCPKEQPLKNHGGECVCKEEQSREDRGECVCPQEPLLIRQVDCDCPEEPPLKIQGECVGLPCESTKELTADSGAMEKASCLGETDFDDALSPLTERERLLCEYMMRRMCELCEDDQGLDEELTECIDGPRDPCVCCHCRAVICDNQCQTVSKILDAVPCDPVAETKFFIDSIIYDLHAMHHVLTKNKINPKNAQPSPCMGNAPGDSFPVSITSVSSLGCRALYVRWELEDCAGIGGYEIYVDGHLTNRFYSYRHESGVVANVDVTKRHQIILRAQAVGHEFPGDEPGSPDTKMAHVHPEMLVGSVRPWTPSVFFYEP</sequence>
<feature type="region of interest" description="Disordered" evidence="1">
    <location>
        <begin position="78"/>
        <end position="97"/>
    </location>
</feature>
<organism evidence="2 3">
    <name type="scientific">Drosophila hydei</name>
    <name type="common">Fruit fly</name>
    <dbReference type="NCBI Taxonomy" id="7224"/>
    <lineage>
        <taxon>Eukaryota</taxon>
        <taxon>Metazoa</taxon>
        <taxon>Ecdysozoa</taxon>
        <taxon>Arthropoda</taxon>
        <taxon>Hexapoda</taxon>
        <taxon>Insecta</taxon>
        <taxon>Pterygota</taxon>
        <taxon>Neoptera</taxon>
        <taxon>Endopterygota</taxon>
        <taxon>Diptera</taxon>
        <taxon>Brachycera</taxon>
        <taxon>Muscomorpha</taxon>
        <taxon>Ephydroidea</taxon>
        <taxon>Drosophilidae</taxon>
        <taxon>Drosophila</taxon>
    </lineage>
</organism>
<feature type="region of interest" description="Disordered" evidence="1">
    <location>
        <begin position="546"/>
        <end position="567"/>
    </location>
</feature>
<dbReference type="Proteomes" id="UP000504633">
    <property type="component" value="Unplaced"/>
</dbReference>
<feature type="region of interest" description="Disordered" evidence="1">
    <location>
        <begin position="1"/>
        <end position="22"/>
    </location>
</feature>
<dbReference type="RefSeq" id="XP_030081638.1">
    <property type="nucleotide sequence ID" value="XM_030225778.1"/>
</dbReference>
<evidence type="ECO:0000313" key="3">
    <source>
        <dbReference type="RefSeq" id="XP_030081638.1"/>
    </source>
</evidence>
<feature type="compositionally biased region" description="Polar residues" evidence="1">
    <location>
        <begin position="83"/>
        <end position="97"/>
    </location>
</feature>
<feature type="compositionally biased region" description="Basic and acidic residues" evidence="1">
    <location>
        <begin position="1"/>
        <end position="14"/>
    </location>
</feature>
<name>A0A6J2SUZ3_DROHY</name>
<accession>A0A6J2SUZ3</accession>
<proteinExistence type="predicted"/>
<protein>
    <submittedName>
        <fullName evidence="3">Uncharacterized protein LOC111598626 isoform X1</fullName>
    </submittedName>
</protein>
<reference evidence="3" key="1">
    <citation type="submission" date="2025-08" db="UniProtKB">
        <authorList>
            <consortium name="RefSeq"/>
        </authorList>
    </citation>
    <scope>IDENTIFICATION</scope>
    <source>
        <strain evidence="3">15085-1641.00</strain>
        <tissue evidence="3">Whole body</tissue>
    </source>
</reference>
<feature type="compositionally biased region" description="Polar residues" evidence="1">
    <location>
        <begin position="679"/>
        <end position="689"/>
    </location>
</feature>
<feature type="region of interest" description="Disordered" evidence="1">
    <location>
        <begin position="364"/>
        <end position="385"/>
    </location>
</feature>
<evidence type="ECO:0000256" key="1">
    <source>
        <dbReference type="SAM" id="MobiDB-lite"/>
    </source>
</evidence>
<keyword evidence="2" id="KW-1185">Reference proteome</keyword>
<dbReference type="OrthoDB" id="8039868at2759"/>